<keyword evidence="5 6" id="KW-0472">Membrane</keyword>
<comment type="similarity">
    <text evidence="2 6">Belongs to the SURF1 family.</text>
</comment>
<dbReference type="PANTHER" id="PTHR23427">
    <property type="entry name" value="SURFEIT LOCUS PROTEIN"/>
    <property type="match status" value="1"/>
</dbReference>
<accession>A0ABV6ZYN6</accession>
<dbReference type="EMBL" id="JBHRSV010000019">
    <property type="protein sequence ID" value="MFC2926537.1"/>
    <property type="molecule type" value="Genomic_DNA"/>
</dbReference>
<dbReference type="PANTHER" id="PTHR23427:SF2">
    <property type="entry name" value="SURFEIT LOCUS PROTEIN 1"/>
    <property type="match status" value="1"/>
</dbReference>
<feature type="transmembrane region" description="Helical" evidence="6">
    <location>
        <begin position="6"/>
        <end position="24"/>
    </location>
</feature>
<dbReference type="RefSeq" id="WP_343164323.1">
    <property type="nucleotide sequence ID" value="NZ_JBHRSV010000019.1"/>
</dbReference>
<evidence type="ECO:0000256" key="4">
    <source>
        <dbReference type="ARBA" id="ARBA00022989"/>
    </source>
</evidence>
<proteinExistence type="inferred from homology"/>
<evidence type="ECO:0000256" key="2">
    <source>
        <dbReference type="ARBA" id="ARBA00007165"/>
    </source>
</evidence>
<evidence type="ECO:0000256" key="3">
    <source>
        <dbReference type="ARBA" id="ARBA00022692"/>
    </source>
</evidence>
<dbReference type="InterPro" id="IPR045214">
    <property type="entry name" value="Surf1/Surf4"/>
</dbReference>
<dbReference type="PROSITE" id="PS50895">
    <property type="entry name" value="SURF1"/>
    <property type="match status" value="1"/>
</dbReference>
<keyword evidence="8" id="KW-1185">Reference proteome</keyword>
<dbReference type="Pfam" id="PF02104">
    <property type="entry name" value="SURF1"/>
    <property type="match status" value="2"/>
</dbReference>
<gene>
    <name evidence="7" type="ORF">ACFOOR_10510</name>
</gene>
<sequence length="223" mass="24223">MYFRPYPVLSILTLLGLGVLIWLGQWQWSRMGEKAEQIAAWEAVANAAPITLTEAICGTPRPGVPVEPAAGSGSGIRVWGRNEDGHGGWRRFVAVEPPDCAEGGHVLQEVDFTVFGGDEPTNAGPDFRIMPVPAHGLFDAANNPEANEFYRFDAEQMAEVAGVDSLNAEYWVVADRGLPPELAEVPPSRHLGYALTWFGLAAVLMAVFLAFHAAHGRLGFTRR</sequence>
<dbReference type="InterPro" id="IPR002994">
    <property type="entry name" value="Surf1/Shy1"/>
</dbReference>
<evidence type="ECO:0000313" key="8">
    <source>
        <dbReference type="Proteomes" id="UP001595379"/>
    </source>
</evidence>
<name>A0ABV6ZYN6_9PROT</name>
<dbReference type="Proteomes" id="UP001595379">
    <property type="component" value="Unassembled WGS sequence"/>
</dbReference>
<keyword evidence="6" id="KW-1003">Cell membrane</keyword>
<keyword evidence="4 6" id="KW-1133">Transmembrane helix</keyword>
<evidence type="ECO:0000313" key="7">
    <source>
        <dbReference type="EMBL" id="MFC2926537.1"/>
    </source>
</evidence>
<reference evidence="8" key="1">
    <citation type="journal article" date="2019" name="Int. J. Syst. Evol. Microbiol.">
        <title>The Global Catalogue of Microorganisms (GCM) 10K type strain sequencing project: providing services to taxonomists for standard genome sequencing and annotation.</title>
        <authorList>
            <consortium name="The Broad Institute Genomics Platform"/>
            <consortium name="The Broad Institute Genome Sequencing Center for Infectious Disease"/>
            <person name="Wu L."/>
            <person name="Ma J."/>
        </authorList>
    </citation>
    <scope>NUCLEOTIDE SEQUENCE [LARGE SCALE GENOMIC DNA]</scope>
    <source>
        <strain evidence="8">KCTC 52487</strain>
    </source>
</reference>
<feature type="transmembrane region" description="Helical" evidence="6">
    <location>
        <begin position="191"/>
        <end position="214"/>
    </location>
</feature>
<organism evidence="7 8">
    <name type="scientific">Hyphobacterium vulgare</name>
    <dbReference type="NCBI Taxonomy" id="1736751"/>
    <lineage>
        <taxon>Bacteria</taxon>
        <taxon>Pseudomonadati</taxon>
        <taxon>Pseudomonadota</taxon>
        <taxon>Alphaproteobacteria</taxon>
        <taxon>Maricaulales</taxon>
        <taxon>Maricaulaceae</taxon>
        <taxon>Hyphobacterium</taxon>
    </lineage>
</organism>
<comment type="caution">
    <text evidence="7">The sequence shown here is derived from an EMBL/GenBank/DDBJ whole genome shotgun (WGS) entry which is preliminary data.</text>
</comment>
<evidence type="ECO:0000256" key="5">
    <source>
        <dbReference type="ARBA" id="ARBA00023136"/>
    </source>
</evidence>
<protein>
    <recommendedName>
        <fullName evidence="6">SURF1-like protein</fullName>
    </recommendedName>
</protein>
<keyword evidence="3 6" id="KW-0812">Transmembrane</keyword>
<comment type="subcellular location">
    <subcellularLocation>
        <location evidence="6">Cell membrane</location>
        <topology evidence="6">Multi-pass membrane protein</topology>
    </subcellularLocation>
    <subcellularLocation>
        <location evidence="1">Membrane</location>
    </subcellularLocation>
</comment>
<evidence type="ECO:0000256" key="6">
    <source>
        <dbReference type="RuleBase" id="RU363076"/>
    </source>
</evidence>
<evidence type="ECO:0000256" key="1">
    <source>
        <dbReference type="ARBA" id="ARBA00004370"/>
    </source>
</evidence>